<dbReference type="PIRSF" id="PIRSF029347">
    <property type="entry name" value="RecF"/>
    <property type="match status" value="1"/>
</dbReference>
<dbReference type="Proteomes" id="UP000814353">
    <property type="component" value="Unassembled WGS sequence"/>
</dbReference>
<evidence type="ECO:0000313" key="5">
    <source>
        <dbReference type="Proteomes" id="UP000814353"/>
    </source>
</evidence>
<dbReference type="GO" id="GO:0016887">
    <property type="term" value="F:ATP hydrolysis activity"/>
    <property type="evidence" value="ECO:0007669"/>
    <property type="project" value="InterPro"/>
</dbReference>
<sequence length="384" mass="43351">MVITHLELKNWRNFRQAEMDLARVSYIIGPNASGKSNLLDVFRFLRDICKPDGGGLQKAVKDRGGITKLRCLHHRRDPEVKIVAHLAEGFEDEAPSWKYVLGFRPEGKGAQRILVTTEEVWHHGKQILSRPLAGELDDPLVLTQTHLEQATANRDFRELVGAFSETTYLHLVPQLLKFGEQIGGHRLEDDPFGQGFLERLSKTQKNTRDARLKRIQAALSIAVPQFKELRFEKDDMGHPHLRALYEHHRPNAGWQGEEHFSDGTLRLLGMLWSLQDGNGLLLLEEPELSLHQAVVEQIPAMVERVQRTRKTKRQILISTHSQALLNNLGIDPRGVVVLEPSREGTTVRSVDEVEALGLDAGLSVADVVLPKTRPKGIEQLGLWE</sequence>
<protein>
    <submittedName>
        <fullName evidence="2">AAA family ATPase</fullName>
    </submittedName>
</protein>
<dbReference type="RefSeq" id="WP_181514584.1">
    <property type="nucleotide sequence ID" value="NZ_JABFUB010000002.1"/>
</dbReference>
<gene>
    <name evidence="2" type="ORF">H1D44_09340</name>
    <name evidence="3" type="ORF">HOP48_03075</name>
</gene>
<dbReference type="PANTHER" id="PTHR32182:SF22">
    <property type="entry name" value="ATP-DEPENDENT ENDONUCLEASE, OLD FAMILY-RELATED"/>
    <property type="match status" value="1"/>
</dbReference>
<feature type="domain" description="ATPase AAA-type core" evidence="1">
    <location>
        <begin position="27"/>
        <end position="326"/>
    </location>
</feature>
<dbReference type="PANTHER" id="PTHR32182">
    <property type="entry name" value="DNA REPLICATION AND REPAIR PROTEIN RECF"/>
    <property type="match status" value="1"/>
</dbReference>
<evidence type="ECO:0000259" key="1">
    <source>
        <dbReference type="Pfam" id="PF13304"/>
    </source>
</evidence>
<dbReference type="Gene3D" id="3.40.50.300">
    <property type="entry name" value="P-loop containing nucleotide triphosphate hydrolases"/>
    <property type="match status" value="1"/>
</dbReference>
<dbReference type="SUPFAM" id="SSF52540">
    <property type="entry name" value="P-loop containing nucleoside triphosphate hydrolases"/>
    <property type="match status" value="1"/>
</dbReference>
<organism evidence="2 4">
    <name type="scientific">Billgrantia kenyensis</name>
    <dbReference type="NCBI Taxonomy" id="321266"/>
    <lineage>
        <taxon>Bacteria</taxon>
        <taxon>Pseudomonadati</taxon>
        <taxon>Pseudomonadota</taxon>
        <taxon>Gammaproteobacteria</taxon>
        <taxon>Oceanospirillales</taxon>
        <taxon>Halomonadaceae</taxon>
        <taxon>Billgrantia</taxon>
    </lineage>
</organism>
<accession>A0A7V9W161</accession>
<keyword evidence="5" id="KW-1185">Reference proteome</keyword>
<dbReference type="InterPro" id="IPR027417">
    <property type="entry name" value="P-loop_NTPase"/>
</dbReference>
<reference evidence="2 4" key="2">
    <citation type="submission" date="2020-07" db="EMBL/GenBank/DDBJ databases">
        <title>Identification of Halomonas strains.</title>
        <authorList>
            <person name="Xiao Z."/>
            <person name="Shen J."/>
        </authorList>
    </citation>
    <scope>NUCLEOTIDE SEQUENCE [LARGE SCALE GENOMIC DNA]</scope>
    <source>
        <strain evidence="2 4">DSM 17331</strain>
    </source>
</reference>
<evidence type="ECO:0000313" key="3">
    <source>
        <dbReference type="EMBL" id="MCG6660529.1"/>
    </source>
</evidence>
<comment type="caution">
    <text evidence="2">The sequence shown here is derived from an EMBL/GenBank/DDBJ whole genome shotgun (WGS) entry which is preliminary data.</text>
</comment>
<dbReference type="InterPro" id="IPR014555">
    <property type="entry name" value="RecF-like"/>
</dbReference>
<dbReference type="InterPro" id="IPR003959">
    <property type="entry name" value="ATPase_AAA_core"/>
</dbReference>
<name>A0A7V9W161_9GAMM</name>
<dbReference type="GO" id="GO:0000731">
    <property type="term" value="P:DNA synthesis involved in DNA repair"/>
    <property type="evidence" value="ECO:0007669"/>
    <property type="project" value="TreeGrafter"/>
</dbReference>
<reference evidence="3 5" key="1">
    <citation type="submission" date="2020-05" db="EMBL/GenBank/DDBJ databases">
        <title>Comparative genomic analysis of denitrifying bacteria from Halomonas genus.</title>
        <authorList>
            <person name="Wang L."/>
            <person name="Shao Z."/>
        </authorList>
    </citation>
    <scope>NUCLEOTIDE SEQUENCE [LARGE SCALE GENOMIC DNA]</scope>
    <source>
        <strain evidence="3 5">DSM 17331</strain>
    </source>
</reference>
<proteinExistence type="predicted"/>
<dbReference type="GO" id="GO:0005524">
    <property type="term" value="F:ATP binding"/>
    <property type="evidence" value="ECO:0007669"/>
    <property type="project" value="InterPro"/>
</dbReference>
<dbReference type="EMBL" id="JABFUB010000002">
    <property type="protein sequence ID" value="MCG6660529.1"/>
    <property type="molecule type" value="Genomic_DNA"/>
</dbReference>
<evidence type="ECO:0000313" key="2">
    <source>
        <dbReference type="EMBL" id="MBA2779102.1"/>
    </source>
</evidence>
<evidence type="ECO:0000313" key="4">
    <source>
        <dbReference type="Proteomes" id="UP000518091"/>
    </source>
</evidence>
<dbReference type="GO" id="GO:0006302">
    <property type="term" value="P:double-strand break repair"/>
    <property type="evidence" value="ECO:0007669"/>
    <property type="project" value="TreeGrafter"/>
</dbReference>
<dbReference type="EMBL" id="JACEFT010000009">
    <property type="protein sequence ID" value="MBA2779102.1"/>
    <property type="molecule type" value="Genomic_DNA"/>
</dbReference>
<dbReference type="AlphaFoldDB" id="A0A7V9W161"/>
<dbReference type="Pfam" id="PF13304">
    <property type="entry name" value="AAA_21"/>
    <property type="match status" value="1"/>
</dbReference>
<dbReference type="Proteomes" id="UP000518091">
    <property type="component" value="Unassembled WGS sequence"/>
</dbReference>